<evidence type="ECO:0000313" key="5">
    <source>
        <dbReference type="Proteomes" id="UP000324585"/>
    </source>
</evidence>
<evidence type="ECO:0000256" key="2">
    <source>
        <dbReference type="SAM" id="Phobius"/>
    </source>
</evidence>
<gene>
    <name evidence="4" type="ORF">FVE85_2075</name>
</gene>
<keyword evidence="2" id="KW-0472">Membrane</keyword>
<dbReference type="OrthoDB" id="759142at2759"/>
<keyword evidence="2 4" id="KW-0812">Transmembrane</keyword>
<evidence type="ECO:0000256" key="1">
    <source>
        <dbReference type="SAM" id="Coils"/>
    </source>
</evidence>
<dbReference type="InterPro" id="IPR009038">
    <property type="entry name" value="GOLD_dom"/>
</dbReference>
<dbReference type="EMBL" id="VRMN01000003">
    <property type="protein sequence ID" value="KAA8495920.1"/>
    <property type="molecule type" value="Genomic_DNA"/>
</dbReference>
<protein>
    <submittedName>
        <fullName evidence="4">Transmembrane emp24 domain-containing protein 10</fullName>
    </submittedName>
</protein>
<accession>A0A5J4YY66</accession>
<keyword evidence="5" id="KW-1185">Reference proteome</keyword>
<dbReference type="AlphaFoldDB" id="A0A5J4YY66"/>
<keyword evidence="2" id="KW-1133">Transmembrane helix</keyword>
<comment type="caution">
    <text evidence="4">The sequence shown here is derived from an EMBL/GenBank/DDBJ whole genome shotgun (WGS) entry which is preliminary data.</text>
</comment>
<name>A0A5J4YY66_PORPP</name>
<dbReference type="Pfam" id="PF01105">
    <property type="entry name" value="EMP24_GP25L"/>
    <property type="match status" value="1"/>
</dbReference>
<dbReference type="SMART" id="SM01190">
    <property type="entry name" value="EMP24_GP25L"/>
    <property type="match status" value="1"/>
</dbReference>
<sequence>MPVSAPRTFGKELRTEVELVVEHVVHTGNQYVVRGLEPLVLLNLSSGEPALFTFVADPVVADAAVQGAGNEWTDYTAPDEFADMRLYEQDLYYRLCVSLQVFRVRRKSGRTRVHAGDAELEGSAIPPRMVSLTLHTSVQGKDYQALAAKSHLGPLEIELQRLQDELKELSVQISVATERAERIRELNERTKRGVMLSSVIACAVLCVAGYLQTAYLRDFIKKAKLS</sequence>
<organism evidence="4 5">
    <name type="scientific">Porphyridium purpureum</name>
    <name type="common">Red alga</name>
    <name type="synonym">Porphyridium cruentum</name>
    <dbReference type="NCBI Taxonomy" id="35688"/>
    <lineage>
        <taxon>Eukaryota</taxon>
        <taxon>Rhodophyta</taxon>
        <taxon>Bangiophyceae</taxon>
        <taxon>Porphyridiales</taxon>
        <taxon>Porphyridiaceae</taxon>
        <taxon>Porphyridium</taxon>
    </lineage>
</organism>
<feature type="coiled-coil region" evidence="1">
    <location>
        <begin position="152"/>
        <end position="186"/>
    </location>
</feature>
<reference evidence="5" key="1">
    <citation type="journal article" date="2019" name="Nat. Commun.">
        <title>Expansion of phycobilisome linker gene families in mesophilic red algae.</title>
        <authorList>
            <person name="Lee J."/>
            <person name="Kim D."/>
            <person name="Bhattacharya D."/>
            <person name="Yoon H.S."/>
        </authorList>
    </citation>
    <scope>NUCLEOTIDE SEQUENCE [LARGE SCALE GENOMIC DNA]</scope>
    <source>
        <strain evidence="5">CCMP 1328</strain>
    </source>
</reference>
<feature type="transmembrane region" description="Helical" evidence="2">
    <location>
        <begin position="194"/>
        <end position="216"/>
    </location>
</feature>
<evidence type="ECO:0000313" key="4">
    <source>
        <dbReference type="EMBL" id="KAA8495920.1"/>
    </source>
</evidence>
<proteinExistence type="predicted"/>
<feature type="domain" description="GOLD" evidence="3">
    <location>
        <begin position="51"/>
        <end position="221"/>
    </location>
</feature>
<keyword evidence="1" id="KW-0175">Coiled coil</keyword>
<dbReference type="Proteomes" id="UP000324585">
    <property type="component" value="Unassembled WGS sequence"/>
</dbReference>
<evidence type="ECO:0000259" key="3">
    <source>
        <dbReference type="SMART" id="SM01190"/>
    </source>
</evidence>